<sequence length="384" mass="41514">MKQLSILGSTGSIGCNALAIIEMFPEQFGIKALAAGTNVELLADQIKRFSPELAVVIDENRALELKRILPSMSGVEIMYGEDGYRAAATHGSVDMVVSAIVGAAGLVPTLAAIEAGKDIALANKESIVMAGEIVSKRADEKGINILPIDSEHSAIFQCIVGQRKEDLDSILLTGSGGPFLNRPASEFANITPEDALAHPTWQMGKKISVDSATLMNKGLEVIEAKSLFKVSMDMIKIVIHPQSMIHSMVSFRDGSIIAQLGIPDMKVAIAYAMSYPERLPLRQPIPDFVNIDPLTFKKPDLDKFPCLALAYAAGREGGTLPAVLNASNEMAVRAFLDRRIPFVKISEVIGRIMEIHSVVANPELSDIIEADRWAREMADELMSC</sequence>
<gene>
    <name evidence="9" type="primary">dxr</name>
    <name evidence="13" type="ORF">H8E80_09580</name>
</gene>
<dbReference type="FunFam" id="3.40.50.720:FF:000045">
    <property type="entry name" value="1-deoxy-D-xylulose 5-phosphate reductoisomerase"/>
    <property type="match status" value="1"/>
</dbReference>
<protein>
    <recommendedName>
        <fullName evidence="9">1-deoxy-D-xylulose 5-phosphate reductoisomerase</fullName>
        <shortName evidence="9">DXP reductoisomerase</shortName>
        <ecNumber evidence="9">1.1.1.267</ecNumber>
    </recommendedName>
    <alternativeName>
        <fullName evidence="9">1-deoxyxylulose-5-phosphate reductoisomerase</fullName>
    </alternativeName>
    <alternativeName>
        <fullName evidence="9">2-C-methyl-D-erythritol 4-phosphate synthase</fullName>
    </alternativeName>
</protein>
<dbReference type="GO" id="GO:0030145">
    <property type="term" value="F:manganese ion binding"/>
    <property type="evidence" value="ECO:0007669"/>
    <property type="project" value="TreeGrafter"/>
</dbReference>
<comment type="pathway">
    <text evidence="1 9">Isoprenoid biosynthesis; isopentenyl diphosphate biosynthesis via DXP pathway; isopentenyl diphosphate from 1-deoxy-D-xylulose 5-phosphate: step 1/6.</text>
</comment>
<feature type="binding site" evidence="9">
    <location>
        <position position="151"/>
    </location>
    <ligand>
        <name>Mn(2+)</name>
        <dbReference type="ChEBI" id="CHEBI:29035"/>
    </ligand>
</feature>
<dbReference type="PIRSF" id="PIRSF006205">
    <property type="entry name" value="Dxp_reductismrs"/>
    <property type="match status" value="1"/>
</dbReference>
<feature type="domain" description="1-deoxy-D-xylulose 5-phosphate reductoisomerase C-terminal" evidence="11">
    <location>
        <begin position="145"/>
        <end position="228"/>
    </location>
</feature>
<dbReference type="Pfam" id="PF02670">
    <property type="entry name" value="DXP_reductoisom"/>
    <property type="match status" value="1"/>
</dbReference>
<feature type="binding site" evidence="9">
    <location>
        <position position="36"/>
    </location>
    <ligand>
        <name>NADPH</name>
        <dbReference type="ChEBI" id="CHEBI:57783"/>
    </ligand>
</feature>
<feature type="binding site" evidence="9">
    <location>
        <position position="198"/>
    </location>
    <ligand>
        <name>1-deoxy-D-xylulose 5-phosphate</name>
        <dbReference type="ChEBI" id="CHEBI:57792"/>
    </ligand>
</feature>
<organism evidence="13 14">
    <name type="scientific">Candidatus Desulfaltia bathyphila</name>
    <dbReference type="NCBI Taxonomy" id="2841697"/>
    <lineage>
        <taxon>Bacteria</taxon>
        <taxon>Pseudomonadati</taxon>
        <taxon>Thermodesulfobacteriota</taxon>
        <taxon>Desulfobacteria</taxon>
        <taxon>Desulfobacterales</taxon>
        <taxon>Desulfobacterales incertae sedis</taxon>
        <taxon>Candidatus Desulfaltia</taxon>
    </lineage>
</organism>
<dbReference type="AlphaFoldDB" id="A0A8J6N6C0"/>
<comment type="cofactor">
    <cofactor evidence="9">
        <name>Mg(2+)</name>
        <dbReference type="ChEBI" id="CHEBI:18420"/>
    </cofactor>
    <cofactor evidence="9">
        <name>Mn(2+)</name>
        <dbReference type="ChEBI" id="CHEBI:29035"/>
    </cofactor>
</comment>
<comment type="similarity">
    <text evidence="2 9">Belongs to the DXR family.</text>
</comment>
<keyword evidence="7 9" id="KW-0414">Isoprene biosynthesis</keyword>
<dbReference type="GO" id="GO:0051484">
    <property type="term" value="P:isopentenyl diphosphate biosynthetic process, methylerythritol 4-phosphate pathway involved in terpenoid biosynthetic process"/>
    <property type="evidence" value="ECO:0007669"/>
    <property type="project" value="TreeGrafter"/>
</dbReference>
<dbReference type="GO" id="GO:0030604">
    <property type="term" value="F:1-deoxy-D-xylulose-5-phosphate reductoisomerase activity"/>
    <property type="evidence" value="ECO:0007669"/>
    <property type="project" value="UniProtKB-UniRule"/>
</dbReference>
<evidence type="ECO:0000259" key="10">
    <source>
        <dbReference type="Pfam" id="PF02670"/>
    </source>
</evidence>
<proteinExistence type="inferred from homology"/>
<feature type="binding site" evidence="9">
    <location>
        <position position="125"/>
    </location>
    <ligand>
        <name>NADPH</name>
        <dbReference type="ChEBI" id="CHEBI:57783"/>
    </ligand>
</feature>
<feature type="binding site" evidence="9">
    <location>
        <position position="38"/>
    </location>
    <ligand>
        <name>NADPH</name>
        <dbReference type="ChEBI" id="CHEBI:57783"/>
    </ligand>
</feature>
<feature type="binding site" evidence="9">
    <location>
        <position position="150"/>
    </location>
    <ligand>
        <name>1-deoxy-D-xylulose 5-phosphate</name>
        <dbReference type="ChEBI" id="CHEBI:57792"/>
    </ligand>
</feature>
<evidence type="ECO:0000259" key="12">
    <source>
        <dbReference type="Pfam" id="PF13288"/>
    </source>
</evidence>
<evidence type="ECO:0000256" key="6">
    <source>
        <dbReference type="ARBA" id="ARBA00023211"/>
    </source>
</evidence>
<comment type="caution">
    <text evidence="13">The sequence shown here is derived from an EMBL/GenBank/DDBJ whole genome shotgun (WGS) entry which is preliminary data.</text>
</comment>
<dbReference type="PROSITE" id="PS51257">
    <property type="entry name" value="PROKAR_LIPOPROTEIN"/>
    <property type="match status" value="1"/>
</dbReference>
<feature type="binding site" evidence="9">
    <location>
        <position position="220"/>
    </location>
    <ligand>
        <name>Mn(2+)</name>
        <dbReference type="ChEBI" id="CHEBI:29035"/>
    </ligand>
</feature>
<reference evidence="13 14" key="1">
    <citation type="submission" date="2020-08" db="EMBL/GenBank/DDBJ databases">
        <title>Bridging the membrane lipid divide: bacteria of the FCB group superphylum have the potential to synthesize archaeal ether lipids.</title>
        <authorList>
            <person name="Villanueva L."/>
            <person name="Von Meijenfeldt F.A.B."/>
            <person name="Westbye A.B."/>
            <person name="Yadav S."/>
            <person name="Hopmans E.C."/>
            <person name="Dutilh B.E."/>
            <person name="Sinninghe Damste J.S."/>
        </authorList>
    </citation>
    <scope>NUCLEOTIDE SEQUENCE [LARGE SCALE GENOMIC DNA]</scope>
    <source>
        <strain evidence="13">NIOZ-UU82</strain>
    </source>
</reference>
<keyword evidence="3 9" id="KW-0479">Metal-binding</keyword>
<evidence type="ECO:0000259" key="11">
    <source>
        <dbReference type="Pfam" id="PF08436"/>
    </source>
</evidence>
<evidence type="ECO:0000256" key="9">
    <source>
        <dbReference type="HAMAP-Rule" id="MF_00183"/>
    </source>
</evidence>
<dbReference type="SUPFAM" id="SSF55347">
    <property type="entry name" value="Glyceraldehyde-3-phosphate dehydrogenase-like, C-terminal domain"/>
    <property type="match status" value="1"/>
</dbReference>
<evidence type="ECO:0000256" key="7">
    <source>
        <dbReference type="ARBA" id="ARBA00023229"/>
    </source>
</evidence>
<dbReference type="PANTHER" id="PTHR30525:SF0">
    <property type="entry name" value="1-DEOXY-D-XYLULOSE 5-PHOSPHATE REDUCTOISOMERASE, CHLOROPLASTIC"/>
    <property type="match status" value="1"/>
</dbReference>
<dbReference type="PANTHER" id="PTHR30525">
    <property type="entry name" value="1-DEOXY-D-XYLULOSE 5-PHOSPHATE REDUCTOISOMERASE"/>
    <property type="match status" value="1"/>
</dbReference>
<feature type="binding site" evidence="9">
    <location>
        <position position="13"/>
    </location>
    <ligand>
        <name>NADPH</name>
        <dbReference type="ChEBI" id="CHEBI:57783"/>
    </ligand>
</feature>
<dbReference type="InterPro" id="IPR036169">
    <property type="entry name" value="DXPR_C_sf"/>
</dbReference>
<evidence type="ECO:0000256" key="4">
    <source>
        <dbReference type="ARBA" id="ARBA00022857"/>
    </source>
</evidence>
<feature type="domain" description="1-deoxy-D-xylulose 5-phosphate reductoisomerase N-terminal" evidence="10">
    <location>
        <begin position="4"/>
        <end position="131"/>
    </location>
</feature>
<dbReference type="NCBIfam" id="TIGR00243">
    <property type="entry name" value="Dxr"/>
    <property type="match status" value="1"/>
</dbReference>
<feature type="binding site" evidence="9">
    <location>
        <position position="123"/>
    </location>
    <ligand>
        <name>NADPH</name>
        <dbReference type="ChEBI" id="CHEBI:57783"/>
    </ligand>
</feature>
<evidence type="ECO:0000256" key="8">
    <source>
        <dbReference type="ARBA" id="ARBA00048543"/>
    </source>
</evidence>
<keyword evidence="4 9" id="KW-0521">NADP</keyword>
<dbReference type="InterPro" id="IPR036291">
    <property type="entry name" value="NAD(P)-bd_dom_sf"/>
</dbReference>
<evidence type="ECO:0000313" key="13">
    <source>
        <dbReference type="EMBL" id="MBC8200273.1"/>
    </source>
</evidence>
<evidence type="ECO:0000313" key="14">
    <source>
        <dbReference type="Proteomes" id="UP000603545"/>
    </source>
</evidence>
<dbReference type="Pfam" id="PF13288">
    <property type="entry name" value="DXPR_C"/>
    <property type="match status" value="1"/>
</dbReference>
<dbReference type="Pfam" id="PF08436">
    <property type="entry name" value="DXP_redisom_C"/>
    <property type="match status" value="1"/>
</dbReference>
<dbReference type="Gene3D" id="1.10.1740.10">
    <property type="match status" value="1"/>
</dbReference>
<evidence type="ECO:0000256" key="2">
    <source>
        <dbReference type="ARBA" id="ARBA00006825"/>
    </source>
</evidence>
<feature type="binding site" evidence="9">
    <location>
        <position position="11"/>
    </location>
    <ligand>
        <name>NADPH</name>
        <dbReference type="ChEBI" id="CHEBI:57783"/>
    </ligand>
</feature>
<feature type="binding site" evidence="9">
    <location>
        <position position="175"/>
    </location>
    <ligand>
        <name>1-deoxy-D-xylulose 5-phosphate</name>
        <dbReference type="ChEBI" id="CHEBI:57792"/>
    </ligand>
</feature>
<feature type="binding site" evidence="9">
    <location>
        <position position="149"/>
    </location>
    <ligand>
        <name>Mn(2+)</name>
        <dbReference type="ChEBI" id="CHEBI:29035"/>
    </ligand>
</feature>
<keyword evidence="9" id="KW-0460">Magnesium</keyword>
<dbReference type="InterPro" id="IPR013512">
    <property type="entry name" value="DXP_reductoisomerase_N"/>
</dbReference>
<dbReference type="HAMAP" id="MF_00183">
    <property type="entry name" value="DXP_reductoisom"/>
    <property type="match status" value="1"/>
</dbReference>
<accession>A0A8J6N6C0</accession>
<dbReference type="Gene3D" id="3.40.50.720">
    <property type="entry name" value="NAD(P)-binding Rossmann-like Domain"/>
    <property type="match status" value="1"/>
</dbReference>
<comment type="catalytic activity">
    <reaction evidence="8">
        <text>2-C-methyl-D-erythritol 4-phosphate + NADP(+) = 1-deoxy-D-xylulose 5-phosphate + NADPH + H(+)</text>
        <dbReference type="Rhea" id="RHEA:13717"/>
        <dbReference type="ChEBI" id="CHEBI:15378"/>
        <dbReference type="ChEBI" id="CHEBI:57783"/>
        <dbReference type="ChEBI" id="CHEBI:57792"/>
        <dbReference type="ChEBI" id="CHEBI:58262"/>
        <dbReference type="ChEBI" id="CHEBI:58349"/>
        <dbReference type="EC" id="1.1.1.267"/>
    </reaction>
    <physiologicalReaction direction="right-to-left" evidence="8">
        <dbReference type="Rhea" id="RHEA:13719"/>
    </physiologicalReaction>
</comment>
<dbReference type="GO" id="GO:0070402">
    <property type="term" value="F:NADPH binding"/>
    <property type="evidence" value="ECO:0007669"/>
    <property type="project" value="InterPro"/>
</dbReference>
<dbReference type="NCBIfam" id="NF009114">
    <property type="entry name" value="PRK12464.1"/>
    <property type="match status" value="1"/>
</dbReference>
<feature type="binding site" evidence="9">
    <location>
        <position position="12"/>
    </location>
    <ligand>
        <name>NADPH</name>
        <dbReference type="ChEBI" id="CHEBI:57783"/>
    </ligand>
</feature>
<dbReference type="SUPFAM" id="SSF69055">
    <property type="entry name" value="1-deoxy-D-xylulose-5-phosphate reductoisomerase, C-terminal domain"/>
    <property type="match status" value="1"/>
</dbReference>
<keyword evidence="6 9" id="KW-0464">Manganese</keyword>
<name>A0A8J6N6C0_9BACT</name>
<feature type="binding site" evidence="9">
    <location>
        <position position="216"/>
    </location>
    <ligand>
        <name>1-deoxy-D-xylulose 5-phosphate</name>
        <dbReference type="ChEBI" id="CHEBI:57792"/>
    </ligand>
</feature>
<feature type="binding site" evidence="9">
    <location>
        <position position="151"/>
    </location>
    <ligand>
        <name>1-deoxy-D-xylulose 5-phosphate</name>
        <dbReference type="ChEBI" id="CHEBI:57792"/>
    </ligand>
</feature>
<dbReference type="InterPro" id="IPR003821">
    <property type="entry name" value="DXP_reductoisomerase"/>
</dbReference>
<feature type="binding site" evidence="9">
    <location>
        <position position="220"/>
    </location>
    <ligand>
        <name>1-deoxy-D-xylulose 5-phosphate</name>
        <dbReference type="ChEBI" id="CHEBI:57792"/>
    </ligand>
</feature>
<feature type="binding site" evidence="9">
    <location>
        <position position="124"/>
    </location>
    <ligand>
        <name>1-deoxy-D-xylulose 5-phosphate</name>
        <dbReference type="ChEBI" id="CHEBI:57792"/>
    </ligand>
</feature>
<feature type="binding site" evidence="9">
    <location>
        <position position="10"/>
    </location>
    <ligand>
        <name>NADPH</name>
        <dbReference type="ChEBI" id="CHEBI:57783"/>
    </ligand>
</feature>
<feature type="domain" description="DXP reductoisomerase C-terminal" evidence="12">
    <location>
        <begin position="260"/>
        <end position="376"/>
    </location>
</feature>
<feature type="binding site" evidence="9">
    <location>
        <position position="217"/>
    </location>
    <ligand>
        <name>1-deoxy-D-xylulose 5-phosphate</name>
        <dbReference type="ChEBI" id="CHEBI:57792"/>
    </ligand>
</feature>
<comment type="function">
    <text evidence="9">Catalyzes the NADPH-dependent rearrangement and reduction of 1-deoxy-D-xylulose-5-phosphate (DXP) to 2-C-methyl-D-erythritol 4-phosphate (MEP).</text>
</comment>
<evidence type="ECO:0000256" key="1">
    <source>
        <dbReference type="ARBA" id="ARBA00005094"/>
    </source>
</evidence>
<comment type="caution">
    <text evidence="9">Lacks conserved residue(s) required for the propagation of feature annotation.</text>
</comment>
<dbReference type="InterPro" id="IPR026877">
    <property type="entry name" value="DXPR_C"/>
</dbReference>
<evidence type="ECO:0000256" key="3">
    <source>
        <dbReference type="ARBA" id="ARBA00022723"/>
    </source>
</evidence>
<feature type="binding site" evidence="9">
    <location>
        <position position="211"/>
    </location>
    <ligand>
        <name>1-deoxy-D-xylulose 5-phosphate</name>
        <dbReference type="ChEBI" id="CHEBI:57792"/>
    </ligand>
</feature>
<dbReference type="UniPathway" id="UPA00056">
    <property type="reaction ID" value="UER00092"/>
</dbReference>
<feature type="binding site" evidence="9">
    <location>
        <position position="204"/>
    </location>
    <ligand>
        <name>NADPH</name>
        <dbReference type="ChEBI" id="CHEBI:57783"/>
    </ligand>
</feature>
<keyword evidence="5 9" id="KW-0560">Oxidoreductase</keyword>
<dbReference type="InterPro" id="IPR013644">
    <property type="entry name" value="DXP_reductoisomerase_C"/>
</dbReference>
<dbReference type="Proteomes" id="UP000603545">
    <property type="component" value="Unassembled WGS sequence"/>
</dbReference>
<dbReference type="EC" id="1.1.1.267" evidence="9"/>
<evidence type="ECO:0000256" key="5">
    <source>
        <dbReference type="ARBA" id="ARBA00023002"/>
    </source>
</evidence>
<dbReference type="EMBL" id="JACNLL010000089">
    <property type="protein sequence ID" value="MBC8200273.1"/>
    <property type="molecule type" value="Genomic_DNA"/>
</dbReference>
<dbReference type="SUPFAM" id="SSF51735">
    <property type="entry name" value="NAD(P)-binding Rossmann-fold domains"/>
    <property type="match status" value="1"/>
</dbReference>